<dbReference type="AlphaFoldDB" id="A0A7N2LYV8"/>
<name>A0A7N2LYV8_QUELO</name>
<dbReference type="Gramene" id="QL06p036991:mrna">
    <property type="protein sequence ID" value="QL06p036991:mrna"/>
    <property type="gene ID" value="QL06p036991"/>
</dbReference>
<evidence type="ECO:0000313" key="2">
    <source>
        <dbReference type="Proteomes" id="UP000594261"/>
    </source>
</evidence>
<protein>
    <submittedName>
        <fullName evidence="1">Uncharacterized protein</fullName>
    </submittedName>
</protein>
<dbReference type="InterPro" id="IPR012866">
    <property type="entry name" value="DUF1644"/>
</dbReference>
<reference evidence="1 2" key="1">
    <citation type="journal article" date="2016" name="G3 (Bethesda)">
        <title>First Draft Assembly and Annotation of the Genome of a California Endemic Oak Quercus lobata Nee (Fagaceae).</title>
        <authorList>
            <person name="Sork V.L."/>
            <person name="Fitz-Gibbon S.T."/>
            <person name="Puiu D."/>
            <person name="Crepeau M."/>
            <person name="Gugger P.F."/>
            <person name="Sherman R."/>
            <person name="Stevens K."/>
            <person name="Langley C.H."/>
            <person name="Pellegrini M."/>
            <person name="Salzberg S.L."/>
        </authorList>
    </citation>
    <scope>NUCLEOTIDE SEQUENCE [LARGE SCALE GENOMIC DNA]</scope>
    <source>
        <strain evidence="1 2">cv. SW786</strain>
    </source>
</reference>
<dbReference type="Proteomes" id="UP000594261">
    <property type="component" value="Chromosome 6"/>
</dbReference>
<dbReference type="Pfam" id="PF07800">
    <property type="entry name" value="DUF1644"/>
    <property type="match status" value="1"/>
</dbReference>
<accession>A0A7N2LYV8</accession>
<keyword evidence="2" id="KW-1185">Reference proteome</keyword>
<dbReference type="EMBL" id="LRBV02000006">
    <property type="status" value="NOT_ANNOTATED_CDS"/>
    <property type="molecule type" value="Genomic_DNA"/>
</dbReference>
<evidence type="ECO:0000313" key="1">
    <source>
        <dbReference type="EnsemblPlants" id="QL06p036991:mrna"/>
    </source>
</evidence>
<sequence>MRILWDPSLASYHLKVVGSLMFTFKLCISSGGKSLTSKMPRDRRRLSLCADFSALSMEQGIPEEKLGSVNDVKECEEARCPICMEHPHNAILFECTSHGKGCRTYICNTNYWHASYVIHLFHIPQGH</sequence>
<organism evidence="1 2">
    <name type="scientific">Quercus lobata</name>
    <name type="common">Valley oak</name>
    <dbReference type="NCBI Taxonomy" id="97700"/>
    <lineage>
        <taxon>Eukaryota</taxon>
        <taxon>Viridiplantae</taxon>
        <taxon>Streptophyta</taxon>
        <taxon>Embryophyta</taxon>
        <taxon>Tracheophyta</taxon>
        <taxon>Spermatophyta</taxon>
        <taxon>Magnoliopsida</taxon>
        <taxon>eudicotyledons</taxon>
        <taxon>Gunneridae</taxon>
        <taxon>Pentapetalae</taxon>
        <taxon>rosids</taxon>
        <taxon>fabids</taxon>
        <taxon>Fagales</taxon>
        <taxon>Fagaceae</taxon>
        <taxon>Quercus</taxon>
    </lineage>
</organism>
<proteinExistence type="predicted"/>
<dbReference type="PANTHER" id="PTHR31197:SF29">
    <property type="entry name" value="C2H2-TYPE DOMAIN-CONTAINING PROTEIN"/>
    <property type="match status" value="1"/>
</dbReference>
<dbReference type="PANTHER" id="PTHR31197">
    <property type="entry name" value="OS01G0612600 PROTEIN"/>
    <property type="match status" value="1"/>
</dbReference>
<dbReference type="EnsemblPlants" id="QL06p036991:mrna">
    <property type="protein sequence ID" value="QL06p036991:mrna"/>
    <property type="gene ID" value="QL06p036991"/>
</dbReference>
<reference evidence="1" key="2">
    <citation type="submission" date="2021-01" db="UniProtKB">
        <authorList>
            <consortium name="EnsemblPlants"/>
        </authorList>
    </citation>
    <scope>IDENTIFICATION</scope>
</reference>
<dbReference type="InParanoid" id="A0A7N2LYV8"/>